<evidence type="ECO:0000256" key="8">
    <source>
        <dbReference type="ARBA" id="ARBA00025651"/>
    </source>
</evidence>
<keyword evidence="11" id="KW-0946">Virion</keyword>
<name>A0A166VC68_9HYPO</name>
<evidence type="ECO:0000256" key="10">
    <source>
        <dbReference type="SAM" id="MobiDB-lite"/>
    </source>
</evidence>
<dbReference type="GO" id="GO:0015031">
    <property type="term" value="P:protein transport"/>
    <property type="evidence" value="ECO:0007669"/>
    <property type="project" value="UniProtKB-UniRule"/>
</dbReference>
<dbReference type="InterPro" id="IPR013868">
    <property type="entry name" value="Cut8/Sts1_fam"/>
</dbReference>
<keyword evidence="6 9" id="KW-0653">Protein transport</keyword>
<protein>
    <recommendedName>
        <fullName evidence="3 9">Tethering factor for nuclear proteasome STS1</fullName>
    </recommendedName>
</protein>
<comment type="subcellular location">
    <subcellularLocation>
        <location evidence="9">Cytoplasm</location>
    </subcellularLocation>
    <subcellularLocation>
        <location evidence="9">Nucleus</location>
    </subcellularLocation>
</comment>
<sequence>MNALLSPQPPRFPHYYENPRLSPQRSVSPMQSMASRKRKADEDGDEIMSPMSSPAIASRPFVRPSKKARSSDIVGRPLAIPRLLETLDASELRTVLERICERHPTIGQEVVSGAPRPSVSSALAVLREYQRKLNEAVPYGQSSPDYTYYRVKEPLVALIDALSDFTPQYLPPTETQPTRSLQFLDGATKLIHELPNWEPQAYRHHKDNAYDEISRAWAVVISEASKRGGGCFSLHSGGWDKTLACHNEQSGGRLGSAMSAMASSVNWMEPGSGPSGIATDQSSILNQIISGSYSSPVRVGPW</sequence>
<dbReference type="PANTHER" id="PTHR28032:SF1">
    <property type="entry name" value="FI02826P"/>
    <property type="match status" value="1"/>
</dbReference>
<accession>A0A166VC68</accession>
<gene>
    <name evidence="11" type="ORF">AAL_00964</name>
</gene>
<comment type="caution">
    <text evidence="11">The sequence shown here is derived from an EMBL/GenBank/DDBJ whole genome shotgun (WGS) entry which is preliminary data.</text>
</comment>
<dbReference type="GO" id="GO:0071630">
    <property type="term" value="P:nuclear protein quality control by the ubiquitin-proteasome system"/>
    <property type="evidence" value="ECO:0007669"/>
    <property type="project" value="UniProtKB-UniRule"/>
</dbReference>
<evidence type="ECO:0000256" key="1">
    <source>
        <dbReference type="ARBA" id="ARBA00006199"/>
    </source>
</evidence>
<keyword evidence="4 9" id="KW-0813">Transport</keyword>
<evidence type="ECO:0000313" key="12">
    <source>
        <dbReference type="Proteomes" id="UP000078544"/>
    </source>
</evidence>
<dbReference type="GO" id="GO:0031144">
    <property type="term" value="P:proteasome localization"/>
    <property type="evidence" value="ECO:0007669"/>
    <property type="project" value="UniProtKB-UniRule"/>
</dbReference>
<dbReference type="OrthoDB" id="10061064at2759"/>
<evidence type="ECO:0000256" key="9">
    <source>
        <dbReference type="RuleBase" id="RU368013"/>
    </source>
</evidence>
<keyword evidence="12" id="KW-1185">Reference proteome</keyword>
<dbReference type="Gene3D" id="1.20.58.1590">
    <property type="entry name" value="Tethering factor for nuclear proteasome Cut8/Sts1"/>
    <property type="match status" value="1"/>
</dbReference>
<evidence type="ECO:0000256" key="2">
    <source>
        <dbReference type="ARBA" id="ARBA00011464"/>
    </source>
</evidence>
<dbReference type="InterPro" id="IPR038422">
    <property type="entry name" value="Cut8/Sts1_sf"/>
</dbReference>
<dbReference type="STRING" id="1081109.A0A166VC68"/>
<comment type="similarity">
    <text evidence="1 9">Belongs to the cut8/STS1 family.</text>
</comment>
<organism evidence="11 12">
    <name type="scientific">Moelleriella libera RCEF 2490</name>
    <dbReference type="NCBI Taxonomy" id="1081109"/>
    <lineage>
        <taxon>Eukaryota</taxon>
        <taxon>Fungi</taxon>
        <taxon>Dikarya</taxon>
        <taxon>Ascomycota</taxon>
        <taxon>Pezizomycotina</taxon>
        <taxon>Sordariomycetes</taxon>
        <taxon>Hypocreomycetidae</taxon>
        <taxon>Hypocreales</taxon>
        <taxon>Clavicipitaceae</taxon>
        <taxon>Moelleriella</taxon>
    </lineage>
</organism>
<feature type="region of interest" description="Disordered" evidence="10">
    <location>
        <begin position="1"/>
        <end position="68"/>
    </location>
</feature>
<reference evidence="11 12" key="1">
    <citation type="journal article" date="2016" name="Genome Biol. Evol.">
        <title>Divergent and convergent evolution of fungal pathogenicity.</title>
        <authorList>
            <person name="Shang Y."/>
            <person name="Xiao G."/>
            <person name="Zheng P."/>
            <person name="Cen K."/>
            <person name="Zhan S."/>
            <person name="Wang C."/>
        </authorList>
    </citation>
    <scope>NUCLEOTIDE SEQUENCE [LARGE SCALE GENOMIC DNA]</scope>
    <source>
        <strain evidence="11 12">RCEF 2490</strain>
    </source>
</reference>
<evidence type="ECO:0000256" key="7">
    <source>
        <dbReference type="ARBA" id="ARBA00023242"/>
    </source>
</evidence>
<keyword evidence="5 9" id="KW-0963">Cytoplasm</keyword>
<dbReference type="GO" id="GO:0031965">
    <property type="term" value="C:nuclear membrane"/>
    <property type="evidence" value="ECO:0007669"/>
    <property type="project" value="TreeGrafter"/>
</dbReference>
<comment type="subunit">
    <text evidence="2 9">Binds the proteasome.</text>
</comment>
<dbReference type="EMBL" id="AZGY01000001">
    <property type="protein sequence ID" value="OAA33499.1"/>
    <property type="molecule type" value="Genomic_DNA"/>
</dbReference>
<keyword evidence="11" id="KW-0261">Viral envelope protein</keyword>
<proteinExistence type="inferred from homology"/>
<comment type="function">
    <text evidence="8 9">Involved in ubiquitin-mediated protein degradation. Regulatory factor in the ubiquitin/proteasome pathway that controls the turnover of proteasome substrates. Targets proteasomes to the nucleus and facilitates the degradation of nuclear proteins.</text>
</comment>
<evidence type="ECO:0000256" key="4">
    <source>
        <dbReference type="ARBA" id="ARBA00022448"/>
    </source>
</evidence>
<evidence type="ECO:0000313" key="11">
    <source>
        <dbReference type="EMBL" id="OAA33499.1"/>
    </source>
</evidence>
<dbReference type="AlphaFoldDB" id="A0A166VC68"/>
<dbReference type="GO" id="GO:0005737">
    <property type="term" value="C:cytoplasm"/>
    <property type="evidence" value="ECO:0007669"/>
    <property type="project" value="UniProtKB-SubCell"/>
</dbReference>
<feature type="compositionally biased region" description="Polar residues" evidence="10">
    <location>
        <begin position="21"/>
        <end position="34"/>
    </location>
</feature>
<evidence type="ECO:0000256" key="3">
    <source>
        <dbReference type="ARBA" id="ARBA00016204"/>
    </source>
</evidence>
<dbReference type="PANTHER" id="PTHR28032">
    <property type="entry name" value="FI02826P"/>
    <property type="match status" value="1"/>
</dbReference>
<dbReference type="GO" id="GO:0070628">
    <property type="term" value="F:proteasome binding"/>
    <property type="evidence" value="ECO:0007669"/>
    <property type="project" value="TreeGrafter"/>
</dbReference>
<dbReference type="FunFam" id="1.20.58.1590:FF:000001">
    <property type="entry name" value="Tethering factor for nuclear proteasome STS1"/>
    <property type="match status" value="1"/>
</dbReference>
<keyword evidence="7 9" id="KW-0539">Nucleus</keyword>
<evidence type="ECO:0000256" key="6">
    <source>
        <dbReference type="ARBA" id="ARBA00022927"/>
    </source>
</evidence>
<dbReference type="Proteomes" id="UP000078544">
    <property type="component" value="Unassembled WGS sequence"/>
</dbReference>
<dbReference type="Pfam" id="PF08559">
    <property type="entry name" value="Cut8"/>
    <property type="match status" value="1"/>
</dbReference>
<evidence type="ECO:0000256" key="5">
    <source>
        <dbReference type="ARBA" id="ARBA00022490"/>
    </source>
</evidence>